<gene>
    <name evidence="1" type="ORF">MILVUS5_LOCUS23178</name>
</gene>
<name>A0ACB0KGT4_TRIPR</name>
<dbReference type="Proteomes" id="UP001177021">
    <property type="component" value="Unassembled WGS sequence"/>
</dbReference>
<protein>
    <submittedName>
        <fullName evidence="1">Uncharacterized protein</fullName>
    </submittedName>
</protein>
<dbReference type="EMBL" id="CASHSV030000206">
    <property type="protein sequence ID" value="CAJ2656426.1"/>
    <property type="molecule type" value="Genomic_DNA"/>
</dbReference>
<keyword evidence="2" id="KW-1185">Reference proteome</keyword>
<reference evidence="1" key="1">
    <citation type="submission" date="2023-10" db="EMBL/GenBank/DDBJ databases">
        <authorList>
            <person name="Rodriguez Cubillos JULIANA M."/>
            <person name="De Vega J."/>
        </authorList>
    </citation>
    <scope>NUCLEOTIDE SEQUENCE</scope>
</reference>
<evidence type="ECO:0000313" key="2">
    <source>
        <dbReference type="Proteomes" id="UP001177021"/>
    </source>
</evidence>
<proteinExistence type="predicted"/>
<organism evidence="1 2">
    <name type="scientific">Trifolium pratense</name>
    <name type="common">Red clover</name>
    <dbReference type="NCBI Taxonomy" id="57577"/>
    <lineage>
        <taxon>Eukaryota</taxon>
        <taxon>Viridiplantae</taxon>
        <taxon>Streptophyta</taxon>
        <taxon>Embryophyta</taxon>
        <taxon>Tracheophyta</taxon>
        <taxon>Spermatophyta</taxon>
        <taxon>Magnoliopsida</taxon>
        <taxon>eudicotyledons</taxon>
        <taxon>Gunneridae</taxon>
        <taxon>Pentapetalae</taxon>
        <taxon>rosids</taxon>
        <taxon>fabids</taxon>
        <taxon>Fabales</taxon>
        <taxon>Fabaceae</taxon>
        <taxon>Papilionoideae</taxon>
        <taxon>50 kb inversion clade</taxon>
        <taxon>NPAAA clade</taxon>
        <taxon>Hologalegina</taxon>
        <taxon>IRL clade</taxon>
        <taxon>Trifolieae</taxon>
        <taxon>Trifolium</taxon>
    </lineage>
</organism>
<accession>A0ACB0KGT4</accession>
<comment type="caution">
    <text evidence="1">The sequence shown here is derived from an EMBL/GenBank/DDBJ whole genome shotgun (WGS) entry which is preliminary data.</text>
</comment>
<evidence type="ECO:0000313" key="1">
    <source>
        <dbReference type="EMBL" id="CAJ2656426.1"/>
    </source>
</evidence>
<sequence>MISCVQVISNENEDRSLIHTNEQAHEIIGNSNGNGNIEASTRLNHKDVLVQTQNEHKHDLFVTIRKGGKGGGGGGIGGRGMGRGGGAAAGIIGGGVIGGETVHHGHNHVHNHGHNQGHNYFHVCVSTFMWFQPSPDRQFWHQVVSAPSRSQLRGIEPWSSLPSSASIITEPTNDW</sequence>